<organism evidence="2 3">
    <name type="scientific">Chondromyces crocatus</name>
    <dbReference type="NCBI Taxonomy" id="52"/>
    <lineage>
        <taxon>Bacteria</taxon>
        <taxon>Pseudomonadati</taxon>
        <taxon>Myxococcota</taxon>
        <taxon>Polyangia</taxon>
        <taxon>Polyangiales</taxon>
        <taxon>Polyangiaceae</taxon>
        <taxon>Chondromyces</taxon>
    </lineage>
</organism>
<protein>
    <submittedName>
        <fullName evidence="2">TonB-like protein</fullName>
    </submittedName>
</protein>
<keyword evidence="1" id="KW-0472">Membrane</keyword>
<dbReference type="Pfam" id="PF13103">
    <property type="entry name" value="TonB_2"/>
    <property type="match status" value="1"/>
</dbReference>
<keyword evidence="3" id="KW-1185">Reference proteome</keyword>
<dbReference type="Proteomes" id="UP000067626">
    <property type="component" value="Chromosome"/>
</dbReference>
<dbReference type="SUPFAM" id="SSF74653">
    <property type="entry name" value="TolA/TonB C-terminal domain"/>
    <property type="match status" value="1"/>
</dbReference>
<dbReference type="RefSeq" id="WP_156339162.1">
    <property type="nucleotide sequence ID" value="NZ_CP012159.1"/>
</dbReference>
<evidence type="ECO:0000256" key="1">
    <source>
        <dbReference type="SAM" id="Phobius"/>
    </source>
</evidence>
<reference evidence="2 3" key="1">
    <citation type="submission" date="2015-07" db="EMBL/GenBank/DDBJ databases">
        <title>Genome analysis of myxobacterium Chondromyces crocatus Cm c5 reveals a high potential for natural compound synthesis and the genetic basis for the loss of fruiting body formation.</title>
        <authorList>
            <person name="Zaburannyi N."/>
            <person name="Bunk B."/>
            <person name="Maier J."/>
            <person name="Overmann J."/>
            <person name="Mueller R."/>
        </authorList>
    </citation>
    <scope>NUCLEOTIDE SEQUENCE [LARGE SCALE GENOMIC DNA]</scope>
    <source>
        <strain evidence="2 3">Cm c5</strain>
    </source>
</reference>
<keyword evidence="1" id="KW-0812">Transmembrane</keyword>
<keyword evidence="1" id="KW-1133">Transmembrane helix</keyword>
<gene>
    <name evidence="2" type="ORF">CMC5_077380</name>
</gene>
<dbReference type="EMBL" id="CP012159">
    <property type="protein sequence ID" value="AKT43506.1"/>
    <property type="molecule type" value="Genomic_DNA"/>
</dbReference>
<dbReference type="STRING" id="52.CMC5_077380"/>
<dbReference type="KEGG" id="ccro:CMC5_077380"/>
<feature type="transmembrane region" description="Helical" evidence="1">
    <location>
        <begin position="31"/>
        <end position="52"/>
    </location>
</feature>
<sequence length="287" mass="30619">MTDGNDQRSRGAGARVAPVLPPRSDFRAFDIAVALFVGLSIQVGAGVAISLANLSAPAELPEIDKGPEKPVRVIPVLDLDAPALKLGGKKVNYKLPDRWVKQTPKPRVEQQAFVSTKAGKEEKDIPKPEIKVADAGTEIPPPDAEVAKEVEIVLDAAVDVEVANVDQEGHSDGVIDGTETDPLKARAIDLYLDRVRRWFSSRFRVGGSGLPPEELTKYRPSAVIVLSNGTMQSYTLNPSGNAAFDAAARATLEGARGQSLPSPPENYPDLGTKSIGVTFVCTEKTCD</sequence>
<evidence type="ECO:0000313" key="2">
    <source>
        <dbReference type="EMBL" id="AKT43506.1"/>
    </source>
</evidence>
<accession>A0A0K1ERN5</accession>
<proteinExistence type="predicted"/>
<dbReference type="AlphaFoldDB" id="A0A0K1ERN5"/>
<name>A0A0K1ERN5_CHOCO</name>
<evidence type="ECO:0000313" key="3">
    <source>
        <dbReference type="Proteomes" id="UP000067626"/>
    </source>
</evidence>
<dbReference type="OrthoDB" id="5502362at2"/>